<comment type="similarity">
    <text evidence="1">Belongs to the GOLGA6 family.</text>
</comment>
<feature type="region of interest" description="Disordered" evidence="2">
    <location>
        <begin position="1"/>
        <end position="129"/>
    </location>
</feature>
<dbReference type="PANTHER" id="PTHR23143">
    <property type="entry name" value="TRICHOHYALIN-RELATED"/>
    <property type="match status" value="1"/>
</dbReference>
<feature type="compositionally biased region" description="Polar residues" evidence="2">
    <location>
        <begin position="1"/>
        <end position="13"/>
    </location>
</feature>
<dbReference type="OrthoDB" id="312845at2759"/>
<feature type="region of interest" description="Disordered" evidence="2">
    <location>
        <begin position="299"/>
        <end position="343"/>
    </location>
</feature>
<feature type="compositionally biased region" description="Basic residues" evidence="2">
    <location>
        <begin position="54"/>
        <end position="66"/>
    </location>
</feature>
<name>A0A0C9SKM7_PLICR</name>
<dbReference type="InterPro" id="IPR026737">
    <property type="entry name" value="GOLGA6L"/>
</dbReference>
<dbReference type="Proteomes" id="UP000053263">
    <property type="component" value="Unassembled WGS sequence"/>
</dbReference>
<proteinExistence type="inferred from homology"/>
<accession>A0A0C9SKM7</accession>
<evidence type="ECO:0000256" key="1">
    <source>
        <dbReference type="ARBA" id="ARBA00008368"/>
    </source>
</evidence>
<protein>
    <recommendedName>
        <fullName evidence="5">t-SNARE coiled-coil homology domain-containing protein</fullName>
    </recommendedName>
</protein>
<organism evidence="3 4">
    <name type="scientific">Plicaturopsis crispa FD-325 SS-3</name>
    <dbReference type="NCBI Taxonomy" id="944288"/>
    <lineage>
        <taxon>Eukaryota</taxon>
        <taxon>Fungi</taxon>
        <taxon>Dikarya</taxon>
        <taxon>Basidiomycota</taxon>
        <taxon>Agaricomycotina</taxon>
        <taxon>Agaricomycetes</taxon>
        <taxon>Agaricomycetidae</taxon>
        <taxon>Amylocorticiales</taxon>
        <taxon>Amylocorticiaceae</taxon>
        <taxon>Plicatura</taxon>
        <taxon>Plicaturopsis crispa</taxon>
    </lineage>
</organism>
<keyword evidence="4" id="KW-1185">Reference proteome</keyword>
<dbReference type="AlphaFoldDB" id="A0A0C9SKM7"/>
<evidence type="ECO:0008006" key="5">
    <source>
        <dbReference type="Google" id="ProtNLM"/>
    </source>
</evidence>
<evidence type="ECO:0000256" key="2">
    <source>
        <dbReference type="SAM" id="MobiDB-lite"/>
    </source>
</evidence>
<feature type="compositionally biased region" description="Basic and acidic residues" evidence="2">
    <location>
        <begin position="106"/>
        <end position="122"/>
    </location>
</feature>
<feature type="compositionally biased region" description="Basic and acidic residues" evidence="2">
    <location>
        <begin position="302"/>
        <end position="319"/>
    </location>
</feature>
<sequence length="388" mass="43127">MNSDSATASSSNLALPRLDKPIPCTDTAPHLEFVHPSRLKRTLNASEDSDSSRPLKRPSRSLKGHRCTQTTSQDGAGEITARTSPTTSFPEEIERGRLSPAASAVKSEDAKGPLEWEQHSQRPEAAAGAGTVAEHIAVVLAELESARAAERERDALVAKLEALSDDLRQRDAVIGEKNARIDVLERRIDRQAMRIDEQAMRIDEQNARIYEQNARIYEQNERLDEQKTRIHGQAARIDEQNTRFGDQSICINEQNTRINEQDTIIGEQNTRIGEQSNYIDELVMRLDGQGMEVDERELIDEQNTHLDTRLDEQNTRMDEPSSSISLGPPQPPASSKAGPSPAAARELIIAPAPEEQSAENWGASTEVRTTIDIPLSPRRCSNTCHFHH</sequence>
<dbReference type="PANTHER" id="PTHR23143:SF30">
    <property type="entry name" value="SPERMATID ASSOCIATED LIKE"/>
    <property type="match status" value="1"/>
</dbReference>
<dbReference type="HOGENOM" id="CLU_711990_0_0_1"/>
<evidence type="ECO:0000313" key="3">
    <source>
        <dbReference type="EMBL" id="KII84006.1"/>
    </source>
</evidence>
<dbReference type="EMBL" id="KN832573">
    <property type="protein sequence ID" value="KII84006.1"/>
    <property type="molecule type" value="Genomic_DNA"/>
</dbReference>
<feature type="compositionally biased region" description="Low complexity" evidence="2">
    <location>
        <begin position="333"/>
        <end position="343"/>
    </location>
</feature>
<gene>
    <name evidence="3" type="ORF">PLICRDRAFT_58136</name>
</gene>
<reference evidence="3 4" key="1">
    <citation type="submission" date="2014-06" db="EMBL/GenBank/DDBJ databases">
        <title>Evolutionary Origins and Diversification of the Mycorrhizal Mutualists.</title>
        <authorList>
            <consortium name="DOE Joint Genome Institute"/>
            <consortium name="Mycorrhizal Genomics Consortium"/>
            <person name="Kohler A."/>
            <person name="Kuo A."/>
            <person name="Nagy L.G."/>
            <person name="Floudas D."/>
            <person name="Copeland A."/>
            <person name="Barry K.W."/>
            <person name="Cichocki N."/>
            <person name="Veneault-Fourrey C."/>
            <person name="LaButti K."/>
            <person name="Lindquist E.A."/>
            <person name="Lipzen A."/>
            <person name="Lundell T."/>
            <person name="Morin E."/>
            <person name="Murat C."/>
            <person name="Riley R."/>
            <person name="Ohm R."/>
            <person name="Sun H."/>
            <person name="Tunlid A."/>
            <person name="Henrissat B."/>
            <person name="Grigoriev I.V."/>
            <person name="Hibbett D.S."/>
            <person name="Martin F."/>
        </authorList>
    </citation>
    <scope>NUCLEOTIDE SEQUENCE [LARGE SCALE GENOMIC DNA]</scope>
    <source>
        <strain evidence="3 4">FD-325 SS-3</strain>
    </source>
</reference>
<evidence type="ECO:0000313" key="4">
    <source>
        <dbReference type="Proteomes" id="UP000053263"/>
    </source>
</evidence>